<keyword evidence="2" id="KW-0677">Repeat</keyword>
<dbReference type="EMBL" id="JBDODL010000510">
    <property type="protein sequence ID" value="MES1920092.1"/>
    <property type="molecule type" value="Genomic_DNA"/>
</dbReference>
<dbReference type="InterPro" id="IPR036322">
    <property type="entry name" value="WD40_repeat_dom_sf"/>
</dbReference>
<dbReference type="SUPFAM" id="SSF50978">
    <property type="entry name" value="WD40 repeat-like"/>
    <property type="match status" value="1"/>
</dbReference>
<dbReference type="InterPro" id="IPR001680">
    <property type="entry name" value="WD40_rpt"/>
</dbReference>
<evidence type="ECO:0000313" key="4">
    <source>
        <dbReference type="EMBL" id="MES1920092.1"/>
    </source>
</evidence>
<dbReference type="PROSITE" id="PS50082">
    <property type="entry name" value="WD_REPEATS_2"/>
    <property type="match status" value="1"/>
</dbReference>
<dbReference type="Pfam" id="PF00400">
    <property type="entry name" value="WD40"/>
    <property type="match status" value="1"/>
</dbReference>
<keyword evidence="1 3" id="KW-0853">WD repeat</keyword>
<keyword evidence="5" id="KW-1185">Reference proteome</keyword>
<feature type="non-terminal residue" evidence="4">
    <location>
        <position position="145"/>
    </location>
</feature>
<feature type="repeat" description="WD" evidence="3">
    <location>
        <begin position="105"/>
        <end position="145"/>
    </location>
</feature>
<dbReference type="PANTHER" id="PTHR19854:SF15">
    <property type="entry name" value="TRANSDUCIN BETA-LIKE PROTEIN 3"/>
    <property type="match status" value="1"/>
</dbReference>
<reference evidence="4 5" key="1">
    <citation type="journal article" date="2024" name="BMC Biol.">
        <title>Comparative genomics of Ascetosporea gives new insight into the evolutionary basis for animal parasitism in Rhizaria.</title>
        <authorList>
            <person name="Hiltunen Thoren M."/>
            <person name="Onut-Brannstrom I."/>
            <person name="Alfjorden A."/>
            <person name="Peckova H."/>
            <person name="Swords F."/>
            <person name="Hooper C."/>
            <person name="Holzer A.S."/>
            <person name="Bass D."/>
            <person name="Burki F."/>
        </authorList>
    </citation>
    <scope>NUCLEOTIDE SEQUENCE [LARGE SCALE GENOMIC DNA]</scope>
    <source>
        <strain evidence="4">20-A016</strain>
    </source>
</reference>
<accession>A0ABV2ALC1</accession>
<comment type="caution">
    <text evidence="4">The sequence shown here is derived from an EMBL/GenBank/DDBJ whole genome shotgun (WGS) entry which is preliminary data.</text>
</comment>
<evidence type="ECO:0000256" key="2">
    <source>
        <dbReference type="ARBA" id="ARBA00022737"/>
    </source>
</evidence>
<name>A0ABV2ALC1_9EUKA</name>
<sequence>MKEHVAKIKSILFACETQNLLSASDDLCIKKWPLAKFLTKNQNPQIENGDSEETNETSSVDTVKIASDSINSVAISDDEKYVAVARTNPAILVLDFDDLKVRGELNGHRKAVWDVKFLQREKILLSCSSDKTVRVWSLRNMSCLK</sequence>
<proteinExistence type="predicted"/>
<dbReference type="PANTHER" id="PTHR19854">
    <property type="entry name" value="TRANSDUCIN BETA-LIKE 3"/>
    <property type="match status" value="1"/>
</dbReference>
<dbReference type="InterPro" id="IPR015943">
    <property type="entry name" value="WD40/YVTN_repeat-like_dom_sf"/>
</dbReference>
<evidence type="ECO:0000313" key="5">
    <source>
        <dbReference type="Proteomes" id="UP001439008"/>
    </source>
</evidence>
<dbReference type="PROSITE" id="PS50294">
    <property type="entry name" value="WD_REPEATS_REGION"/>
    <property type="match status" value="1"/>
</dbReference>
<organism evidence="4 5">
    <name type="scientific">Bonamia ostreae</name>
    <dbReference type="NCBI Taxonomy" id="126728"/>
    <lineage>
        <taxon>Eukaryota</taxon>
        <taxon>Sar</taxon>
        <taxon>Rhizaria</taxon>
        <taxon>Endomyxa</taxon>
        <taxon>Ascetosporea</taxon>
        <taxon>Haplosporida</taxon>
        <taxon>Bonamia</taxon>
    </lineage>
</organism>
<dbReference type="Proteomes" id="UP001439008">
    <property type="component" value="Unassembled WGS sequence"/>
</dbReference>
<dbReference type="Gene3D" id="2.130.10.10">
    <property type="entry name" value="YVTN repeat-like/Quinoprotein amine dehydrogenase"/>
    <property type="match status" value="1"/>
</dbReference>
<protein>
    <submittedName>
        <fullName evidence="4">Transducin (Beta)-like 3</fullName>
    </submittedName>
</protein>
<evidence type="ECO:0000256" key="3">
    <source>
        <dbReference type="PROSITE-ProRule" id="PRU00221"/>
    </source>
</evidence>
<dbReference type="SMART" id="SM00320">
    <property type="entry name" value="WD40"/>
    <property type="match status" value="2"/>
</dbReference>
<evidence type="ECO:0000256" key="1">
    <source>
        <dbReference type="ARBA" id="ARBA00022574"/>
    </source>
</evidence>
<gene>
    <name evidence="4" type="primary">TBL3</name>
    <name evidence="4" type="ORF">MHBO_001811</name>
</gene>